<comment type="caution">
    <text evidence="1">The sequence shown here is derived from an EMBL/GenBank/DDBJ whole genome shotgun (WGS) entry which is preliminary data.</text>
</comment>
<evidence type="ECO:0000313" key="1">
    <source>
        <dbReference type="EMBL" id="MFC3303652.1"/>
    </source>
</evidence>
<accession>A0ABV7MFF4</accession>
<dbReference type="RefSeq" id="WP_378993184.1">
    <property type="nucleotide sequence ID" value="NZ_JBHRVA010000003.1"/>
</dbReference>
<sequence>MFGRMDPKNGYVFTERSLANAKAHATYNASMLPEEVLPSHGNGIIVREERRAGAWNFHNAETGASSMDYYEIVGETAPRRYAAMDSSDGELVSDYPQSLDQAREDAGGCYDKVVEIVTYEVNSDGSRGAELPAIAA</sequence>
<proteinExistence type="predicted"/>
<keyword evidence="2" id="KW-1185">Reference proteome</keyword>
<name>A0ABV7MFF4_9PROT</name>
<reference evidence="2" key="1">
    <citation type="journal article" date="2019" name="Int. J. Syst. Evol. Microbiol.">
        <title>The Global Catalogue of Microorganisms (GCM) 10K type strain sequencing project: providing services to taxonomists for standard genome sequencing and annotation.</title>
        <authorList>
            <consortium name="The Broad Institute Genomics Platform"/>
            <consortium name="The Broad Institute Genome Sequencing Center for Infectious Disease"/>
            <person name="Wu L."/>
            <person name="Ma J."/>
        </authorList>
    </citation>
    <scope>NUCLEOTIDE SEQUENCE [LARGE SCALE GENOMIC DNA]</scope>
    <source>
        <strain evidence="2">KCTC 22245</strain>
    </source>
</reference>
<dbReference type="Proteomes" id="UP001595607">
    <property type="component" value="Unassembled WGS sequence"/>
</dbReference>
<evidence type="ECO:0000313" key="2">
    <source>
        <dbReference type="Proteomes" id="UP001595607"/>
    </source>
</evidence>
<organism evidence="1 2">
    <name type="scientific">Parvularcula lutaonensis</name>
    <dbReference type="NCBI Taxonomy" id="491923"/>
    <lineage>
        <taxon>Bacteria</taxon>
        <taxon>Pseudomonadati</taxon>
        <taxon>Pseudomonadota</taxon>
        <taxon>Alphaproteobacteria</taxon>
        <taxon>Parvularculales</taxon>
        <taxon>Parvularculaceae</taxon>
        <taxon>Parvularcula</taxon>
    </lineage>
</organism>
<gene>
    <name evidence="1" type="ORF">ACFONP_13035</name>
</gene>
<protein>
    <submittedName>
        <fullName evidence="1">Uncharacterized protein</fullName>
    </submittedName>
</protein>
<dbReference type="EMBL" id="JBHRVA010000003">
    <property type="protein sequence ID" value="MFC3303652.1"/>
    <property type="molecule type" value="Genomic_DNA"/>
</dbReference>